<evidence type="ECO:0000313" key="1">
    <source>
        <dbReference type="EMBL" id="KAJ7737348.1"/>
    </source>
</evidence>
<comment type="caution">
    <text evidence="1">The sequence shown here is derived from an EMBL/GenBank/DDBJ whole genome shotgun (WGS) entry which is preliminary data.</text>
</comment>
<protein>
    <recommendedName>
        <fullName evidence="3">F-box domain-containing protein</fullName>
    </recommendedName>
</protein>
<dbReference type="SUPFAM" id="SSF52047">
    <property type="entry name" value="RNI-like"/>
    <property type="match status" value="1"/>
</dbReference>
<reference evidence="1" key="1">
    <citation type="submission" date="2023-03" db="EMBL/GenBank/DDBJ databases">
        <title>Massive genome expansion in bonnet fungi (Mycena s.s.) driven by repeated elements and novel gene families across ecological guilds.</title>
        <authorList>
            <consortium name="Lawrence Berkeley National Laboratory"/>
            <person name="Harder C.B."/>
            <person name="Miyauchi S."/>
            <person name="Viragh M."/>
            <person name="Kuo A."/>
            <person name="Thoen E."/>
            <person name="Andreopoulos B."/>
            <person name="Lu D."/>
            <person name="Skrede I."/>
            <person name="Drula E."/>
            <person name="Henrissat B."/>
            <person name="Morin E."/>
            <person name="Kohler A."/>
            <person name="Barry K."/>
            <person name="LaButti K."/>
            <person name="Morin E."/>
            <person name="Salamov A."/>
            <person name="Lipzen A."/>
            <person name="Mereny Z."/>
            <person name="Hegedus B."/>
            <person name="Baldrian P."/>
            <person name="Stursova M."/>
            <person name="Weitz H."/>
            <person name="Taylor A."/>
            <person name="Grigoriev I.V."/>
            <person name="Nagy L.G."/>
            <person name="Martin F."/>
            <person name="Kauserud H."/>
        </authorList>
    </citation>
    <scope>NUCLEOTIDE SEQUENCE</scope>
    <source>
        <strain evidence="1">CBHHK182m</strain>
    </source>
</reference>
<proteinExistence type="predicted"/>
<gene>
    <name evidence="1" type="ORF">B0H16DRAFT_1891684</name>
</gene>
<dbReference type="Gene3D" id="3.80.10.10">
    <property type="entry name" value="Ribonuclease Inhibitor"/>
    <property type="match status" value="1"/>
</dbReference>
<dbReference type="EMBL" id="JARKIB010000117">
    <property type="protein sequence ID" value="KAJ7737348.1"/>
    <property type="molecule type" value="Genomic_DNA"/>
</dbReference>
<dbReference type="AlphaFoldDB" id="A0AAD7I8S9"/>
<keyword evidence="2" id="KW-1185">Reference proteome</keyword>
<name>A0AAD7I8S9_9AGAR</name>
<sequence>MASASEDTRDRVWSRVFSFAINTTETHQPSSTPPVSESREAHLAILLVSKYFNRLALPYLYEYPKLVGRSAALMAAQLLKRPELGSFIKILSMRHVATDIHLHLISSAMNLREFRGIESDHLSPEHFKALGLAAGSCLQRLSFNFSRGDVSVSLFARFTELRELIVSPSTANFIPDTASNIVLSKLHTLHVGPVYQDTSFIHAFSVIQLPALRTLRIEFYTVNADAIIEFFNAHGSALTHLSIKFSYELLSNLKLFDVCPGLVEVEFPESVSYSDSAPLTRETLTCATPHKSLVKVVMFSDMIADPDDLDPAMFPALREIQIQACKWPTTEREISKSDWVPLAEAWLKQGIRLTDSDGQHWVPRVKRARGR</sequence>
<organism evidence="1 2">
    <name type="scientific">Mycena metata</name>
    <dbReference type="NCBI Taxonomy" id="1033252"/>
    <lineage>
        <taxon>Eukaryota</taxon>
        <taxon>Fungi</taxon>
        <taxon>Dikarya</taxon>
        <taxon>Basidiomycota</taxon>
        <taxon>Agaricomycotina</taxon>
        <taxon>Agaricomycetes</taxon>
        <taxon>Agaricomycetidae</taxon>
        <taxon>Agaricales</taxon>
        <taxon>Marasmiineae</taxon>
        <taxon>Mycenaceae</taxon>
        <taxon>Mycena</taxon>
    </lineage>
</organism>
<evidence type="ECO:0008006" key="3">
    <source>
        <dbReference type="Google" id="ProtNLM"/>
    </source>
</evidence>
<evidence type="ECO:0000313" key="2">
    <source>
        <dbReference type="Proteomes" id="UP001215598"/>
    </source>
</evidence>
<dbReference type="Proteomes" id="UP001215598">
    <property type="component" value="Unassembled WGS sequence"/>
</dbReference>
<dbReference type="InterPro" id="IPR032675">
    <property type="entry name" value="LRR_dom_sf"/>
</dbReference>
<accession>A0AAD7I8S9</accession>